<dbReference type="AlphaFoldDB" id="A0A917G1T9"/>
<reference evidence="2" key="2">
    <citation type="submission" date="2020-09" db="EMBL/GenBank/DDBJ databases">
        <authorList>
            <person name="Sun Q."/>
            <person name="Zhou Y."/>
        </authorList>
    </citation>
    <scope>NUCLEOTIDE SEQUENCE</scope>
    <source>
        <strain evidence="2">CGMCC 1.15760</strain>
    </source>
</reference>
<dbReference type="InterPro" id="IPR001387">
    <property type="entry name" value="Cro/C1-type_HTH"/>
</dbReference>
<evidence type="ECO:0000259" key="1">
    <source>
        <dbReference type="PROSITE" id="PS50943"/>
    </source>
</evidence>
<organism evidence="2 3">
    <name type="scientific">Lysinibacillus alkalisoli</name>
    <dbReference type="NCBI Taxonomy" id="1911548"/>
    <lineage>
        <taxon>Bacteria</taxon>
        <taxon>Bacillati</taxon>
        <taxon>Bacillota</taxon>
        <taxon>Bacilli</taxon>
        <taxon>Bacillales</taxon>
        <taxon>Bacillaceae</taxon>
        <taxon>Lysinibacillus</taxon>
    </lineage>
</organism>
<keyword evidence="3" id="KW-1185">Reference proteome</keyword>
<evidence type="ECO:0000313" key="3">
    <source>
        <dbReference type="Proteomes" id="UP000616608"/>
    </source>
</evidence>
<dbReference type="SMART" id="SM00530">
    <property type="entry name" value="HTH_XRE"/>
    <property type="match status" value="1"/>
</dbReference>
<accession>A0A917G1T9</accession>
<dbReference type="RefSeq" id="WP_188614081.1">
    <property type="nucleotide sequence ID" value="NZ_BMJT01000003.1"/>
</dbReference>
<sequence>MFTATLKKQRLKLNLSQQEVALKIGIDRSYYCKIENGLRPSVKVAQKIGKLLQVDWYIFFE</sequence>
<dbReference type="Gene3D" id="1.10.260.40">
    <property type="entry name" value="lambda repressor-like DNA-binding domains"/>
    <property type="match status" value="1"/>
</dbReference>
<reference evidence="2" key="1">
    <citation type="journal article" date="2014" name="Int. J. Syst. Evol. Microbiol.">
        <title>Complete genome sequence of Corynebacterium casei LMG S-19264T (=DSM 44701T), isolated from a smear-ripened cheese.</title>
        <authorList>
            <consortium name="US DOE Joint Genome Institute (JGI-PGF)"/>
            <person name="Walter F."/>
            <person name="Albersmeier A."/>
            <person name="Kalinowski J."/>
            <person name="Ruckert C."/>
        </authorList>
    </citation>
    <scope>NUCLEOTIDE SEQUENCE</scope>
    <source>
        <strain evidence="2">CGMCC 1.15760</strain>
    </source>
</reference>
<dbReference type="InterPro" id="IPR010982">
    <property type="entry name" value="Lambda_DNA-bd_dom_sf"/>
</dbReference>
<dbReference type="GO" id="GO:0003677">
    <property type="term" value="F:DNA binding"/>
    <property type="evidence" value="ECO:0007669"/>
    <property type="project" value="InterPro"/>
</dbReference>
<dbReference type="SUPFAM" id="SSF47413">
    <property type="entry name" value="lambda repressor-like DNA-binding domains"/>
    <property type="match status" value="1"/>
</dbReference>
<dbReference type="CDD" id="cd00093">
    <property type="entry name" value="HTH_XRE"/>
    <property type="match status" value="1"/>
</dbReference>
<dbReference type="Proteomes" id="UP000616608">
    <property type="component" value="Unassembled WGS sequence"/>
</dbReference>
<dbReference type="PROSITE" id="PS50943">
    <property type="entry name" value="HTH_CROC1"/>
    <property type="match status" value="1"/>
</dbReference>
<dbReference type="EMBL" id="BMJT01000003">
    <property type="protein sequence ID" value="GGG18764.1"/>
    <property type="molecule type" value="Genomic_DNA"/>
</dbReference>
<comment type="caution">
    <text evidence="2">The sequence shown here is derived from an EMBL/GenBank/DDBJ whole genome shotgun (WGS) entry which is preliminary data.</text>
</comment>
<evidence type="ECO:0000313" key="2">
    <source>
        <dbReference type="EMBL" id="GGG18764.1"/>
    </source>
</evidence>
<name>A0A917G1T9_9BACI</name>
<protein>
    <recommendedName>
        <fullName evidence="1">HTH cro/C1-type domain-containing protein</fullName>
    </recommendedName>
</protein>
<gene>
    <name evidence="2" type="ORF">GCM10007425_11570</name>
</gene>
<proteinExistence type="predicted"/>
<feature type="domain" description="HTH cro/C1-type" evidence="1">
    <location>
        <begin position="6"/>
        <end position="59"/>
    </location>
</feature>
<dbReference type="Pfam" id="PF01381">
    <property type="entry name" value="HTH_3"/>
    <property type="match status" value="1"/>
</dbReference>